<dbReference type="PIRSF" id="PIRSF002599">
    <property type="entry name" value="Cold_shock_A"/>
    <property type="match status" value="1"/>
</dbReference>
<evidence type="ECO:0000256" key="2">
    <source>
        <dbReference type="ARBA" id="ARBA00022490"/>
    </source>
</evidence>
<dbReference type="InterPro" id="IPR002059">
    <property type="entry name" value="CSP_DNA-bd"/>
</dbReference>
<dbReference type="EMBL" id="BARS01020134">
    <property type="protein sequence ID" value="GAG03760.1"/>
    <property type="molecule type" value="Genomic_DNA"/>
</dbReference>
<dbReference type="PROSITE" id="PS00352">
    <property type="entry name" value="CSD_1"/>
    <property type="match status" value="1"/>
</dbReference>
<proteinExistence type="predicted"/>
<feature type="domain" description="CSD" evidence="3">
    <location>
        <begin position="1"/>
        <end position="56"/>
    </location>
</feature>
<dbReference type="AlphaFoldDB" id="X0UDS4"/>
<comment type="subcellular location">
    <subcellularLocation>
        <location evidence="1">Cytoplasm</location>
    </subcellularLocation>
</comment>
<keyword evidence="2" id="KW-0963">Cytoplasm</keyword>
<dbReference type="PANTHER" id="PTHR11544">
    <property type="entry name" value="COLD SHOCK DOMAIN CONTAINING PROTEINS"/>
    <property type="match status" value="1"/>
</dbReference>
<evidence type="ECO:0000313" key="4">
    <source>
        <dbReference type="EMBL" id="GAG03760.1"/>
    </source>
</evidence>
<dbReference type="InterPro" id="IPR019844">
    <property type="entry name" value="CSD_CS"/>
</dbReference>
<organism evidence="4">
    <name type="scientific">marine sediment metagenome</name>
    <dbReference type="NCBI Taxonomy" id="412755"/>
    <lineage>
        <taxon>unclassified sequences</taxon>
        <taxon>metagenomes</taxon>
        <taxon>ecological metagenomes</taxon>
    </lineage>
</organism>
<reference evidence="4" key="1">
    <citation type="journal article" date="2014" name="Front. Microbiol.">
        <title>High frequency of phylogenetically diverse reductive dehalogenase-homologous genes in deep subseafloor sedimentary metagenomes.</title>
        <authorList>
            <person name="Kawai M."/>
            <person name="Futagami T."/>
            <person name="Toyoda A."/>
            <person name="Takaki Y."/>
            <person name="Nishi S."/>
            <person name="Hori S."/>
            <person name="Arai W."/>
            <person name="Tsubouchi T."/>
            <person name="Morono Y."/>
            <person name="Uchiyama I."/>
            <person name="Ito T."/>
            <person name="Fujiyama A."/>
            <person name="Inagaki F."/>
            <person name="Takami H."/>
        </authorList>
    </citation>
    <scope>NUCLEOTIDE SEQUENCE</scope>
    <source>
        <strain evidence="4">Expedition CK06-06</strain>
    </source>
</reference>
<dbReference type="PROSITE" id="PS51857">
    <property type="entry name" value="CSD_2"/>
    <property type="match status" value="1"/>
</dbReference>
<dbReference type="CDD" id="cd04458">
    <property type="entry name" value="CSP_CDS"/>
    <property type="match status" value="1"/>
</dbReference>
<dbReference type="SMART" id="SM00357">
    <property type="entry name" value="CSP"/>
    <property type="match status" value="1"/>
</dbReference>
<dbReference type="Pfam" id="PF00313">
    <property type="entry name" value="CSD"/>
    <property type="match status" value="1"/>
</dbReference>
<dbReference type="InterPro" id="IPR012340">
    <property type="entry name" value="NA-bd_OB-fold"/>
</dbReference>
<name>X0UDS4_9ZZZZ</name>
<dbReference type="InterPro" id="IPR012156">
    <property type="entry name" value="Cold_shock_CspA"/>
</dbReference>
<accession>X0UDS4</accession>
<protein>
    <recommendedName>
        <fullName evidence="3">CSD domain-containing protein</fullName>
    </recommendedName>
</protein>
<dbReference type="PRINTS" id="PR00050">
    <property type="entry name" value="COLDSHOCK"/>
</dbReference>
<dbReference type="GO" id="GO:0005737">
    <property type="term" value="C:cytoplasm"/>
    <property type="evidence" value="ECO:0007669"/>
    <property type="project" value="UniProtKB-SubCell"/>
</dbReference>
<gene>
    <name evidence="4" type="ORF">S01H1_32514</name>
</gene>
<dbReference type="SUPFAM" id="SSF50249">
    <property type="entry name" value="Nucleic acid-binding proteins"/>
    <property type="match status" value="1"/>
</dbReference>
<dbReference type="InterPro" id="IPR011129">
    <property type="entry name" value="CSD"/>
</dbReference>
<sequence>MTYGVVKWYDSKKSFGFITVQGERDVFLHYSEIPGDRTVGEGTRLKFDIEVSEKGR</sequence>
<comment type="caution">
    <text evidence="4">The sequence shown here is derived from an EMBL/GenBank/DDBJ whole genome shotgun (WGS) entry which is preliminary data.</text>
</comment>
<evidence type="ECO:0000256" key="1">
    <source>
        <dbReference type="ARBA" id="ARBA00004496"/>
    </source>
</evidence>
<dbReference type="InterPro" id="IPR050181">
    <property type="entry name" value="Cold_shock_domain"/>
</dbReference>
<feature type="non-terminal residue" evidence="4">
    <location>
        <position position="56"/>
    </location>
</feature>
<dbReference type="Gene3D" id="2.40.50.140">
    <property type="entry name" value="Nucleic acid-binding proteins"/>
    <property type="match status" value="1"/>
</dbReference>
<evidence type="ECO:0000259" key="3">
    <source>
        <dbReference type="PROSITE" id="PS51857"/>
    </source>
</evidence>
<dbReference type="GO" id="GO:0003676">
    <property type="term" value="F:nucleic acid binding"/>
    <property type="evidence" value="ECO:0007669"/>
    <property type="project" value="InterPro"/>
</dbReference>